<keyword evidence="6" id="KW-0804">Transcription</keyword>
<dbReference type="AlphaFoldDB" id="A0A918KWB8"/>
<comment type="catalytic activity">
    <reaction evidence="5 6">
        <text>biotin + L-lysyl-[protein] + ATP = N(6)-biotinyl-L-lysyl-[protein] + AMP + diphosphate + H(+)</text>
        <dbReference type="Rhea" id="RHEA:11756"/>
        <dbReference type="Rhea" id="RHEA-COMP:9752"/>
        <dbReference type="Rhea" id="RHEA-COMP:10505"/>
        <dbReference type="ChEBI" id="CHEBI:15378"/>
        <dbReference type="ChEBI" id="CHEBI:29969"/>
        <dbReference type="ChEBI" id="CHEBI:30616"/>
        <dbReference type="ChEBI" id="CHEBI:33019"/>
        <dbReference type="ChEBI" id="CHEBI:57586"/>
        <dbReference type="ChEBI" id="CHEBI:83144"/>
        <dbReference type="ChEBI" id="CHEBI:456215"/>
        <dbReference type="EC" id="6.3.4.15"/>
    </reaction>
</comment>
<keyword evidence="4 6" id="KW-0092">Biotin</keyword>
<dbReference type="NCBIfam" id="TIGR00121">
    <property type="entry name" value="birA_ligase"/>
    <property type="match status" value="1"/>
</dbReference>
<name>A0A918KWB8_9GAMM</name>
<dbReference type="InterPro" id="IPR030855">
    <property type="entry name" value="Bifunct_BirA"/>
</dbReference>
<evidence type="ECO:0000256" key="3">
    <source>
        <dbReference type="ARBA" id="ARBA00022840"/>
    </source>
</evidence>
<dbReference type="GO" id="GO:0005524">
    <property type="term" value="F:ATP binding"/>
    <property type="evidence" value="ECO:0007669"/>
    <property type="project" value="UniProtKB-UniRule"/>
</dbReference>
<gene>
    <name evidence="6 8" type="primary">birA</name>
    <name evidence="8" type="ORF">GCM10007392_48970</name>
</gene>
<dbReference type="InterPro" id="IPR004408">
    <property type="entry name" value="Biotin_CoA_COase_ligase"/>
</dbReference>
<feature type="domain" description="BPL/LPL catalytic" evidence="7">
    <location>
        <begin position="63"/>
        <end position="255"/>
    </location>
</feature>
<dbReference type="GO" id="GO:0004077">
    <property type="term" value="F:biotin--[biotin carboxyl-carrier protein] ligase activity"/>
    <property type="evidence" value="ECO:0007669"/>
    <property type="project" value="UniProtKB-UniRule"/>
</dbReference>
<dbReference type="GO" id="GO:0006355">
    <property type="term" value="P:regulation of DNA-templated transcription"/>
    <property type="evidence" value="ECO:0007669"/>
    <property type="project" value="UniProtKB-UniRule"/>
</dbReference>
<evidence type="ECO:0000256" key="5">
    <source>
        <dbReference type="ARBA" id="ARBA00047846"/>
    </source>
</evidence>
<dbReference type="InterPro" id="IPR004143">
    <property type="entry name" value="BPL_LPL_catalytic"/>
</dbReference>
<dbReference type="PANTHER" id="PTHR12835:SF5">
    <property type="entry name" value="BIOTIN--PROTEIN LIGASE"/>
    <property type="match status" value="1"/>
</dbReference>
<dbReference type="EMBL" id="BMXR01000025">
    <property type="protein sequence ID" value="GGX76195.1"/>
    <property type="molecule type" value="Genomic_DNA"/>
</dbReference>
<evidence type="ECO:0000256" key="4">
    <source>
        <dbReference type="ARBA" id="ARBA00023267"/>
    </source>
</evidence>
<dbReference type="SUPFAM" id="SSF50037">
    <property type="entry name" value="C-terminal domain of transcriptional repressors"/>
    <property type="match status" value="1"/>
</dbReference>
<feature type="binding site" evidence="6">
    <location>
        <position position="186"/>
    </location>
    <ligand>
        <name>biotin</name>
        <dbReference type="ChEBI" id="CHEBI:57586"/>
    </ligand>
</feature>
<comment type="function">
    <text evidence="6">Acts both as a biotin--[acetyl-CoA-carboxylase] ligase and a biotin-operon repressor. In the presence of ATP, BirA activates biotin to form the BirA-biotinyl-5'-adenylate (BirA-bio-5'-AMP or holoBirA) complex. HoloBirA can either transfer the biotinyl moiety to the biotin carboxyl carrier protein (BCCP) subunit of acetyl-CoA carboxylase, or bind to the biotin operator site and inhibit transcription of the operon.</text>
</comment>
<proteinExistence type="inferred from homology"/>
<dbReference type="InterPro" id="IPR008988">
    <property type="entry name" value="Transcriptional_repressor_C"/>
</dbReference>
<feature type="DNA-binding region" description="H-T-H motif" evidence="6">
    <location>
        <begin position="19"/>
        <end position="38"/>
    </location>
</feature>
<dbReference type="CDD" id="cd16442">
    <property type="entry name" value="BPL"/>
    <property type="match status" value="1"/>
</dbReference>
<dbReference type="Gene3D" id="1.10.10.10">
    <property type="entry name" value="Winged helix-like DNA-binding domain superfamily/Winged helix DNA-binding domain"/>
    <property type="match status" value="1"/>
</dbReference>
<dbReference type="InterPro" id="IPR036388">
    <property type="entry name" value="WH-like_DNA-bd_sf"/>
</dbReference>
<feature type="binding site" evidence="6">
    <location>
        <begin position="92"/>
        <end position="94"/>
    </location>
    <ligand>
        <name>biotin</name>
        <dbReference type="ChEBI" id="CHEBI:57586"/>
    </ligand>
</feature>
<reference evidence="8" key="2">
    <citation type="submission" date="2020-09" db="EMBL/GenBank/DDBJ databases">
        <authorList>
            <person name="Sun Q."/>
            <person name="Kim S."/>
        </authorList>
    </citation>
    <scope>NUCLEOTIDE SEQUENCE</scope>
    <source>
        <strain evidence="8">KCTC 22169</strain>
    </source>
</reference>
<dbReference type="GO" id="GO:0003677">
    <property type="term" value="F:DNA binding"/>
    <property type="evidence" value="ECO:0007669"/>
    <property type="project" value="UniProtKB-UniRule"/>
</dbReference>
<accession>A0A918KWB8</accession>
<evidence type="ECO:0000256" key="6">
    <source>
        <dbReference type="HAMAP-Rule" id="MF_00978"/>
    </source>
</evidence>
<evidence type="ECO:0000256" key="1">
    <source>
        <dbReference type="ARBA" id="ARBA00022598"/>
    </source>
</evidence>
<dbReference type="PANTHER" id="PTHR12835">
    <property type="entry name" value="BIOTIN PROTEIN LIGASE"/>
    <property type="match status" value="1"/>
</dbReference>
<keyword evidence="9" id="KW-1185">Reference proteome</keyword>
<dbReference type="Gene3D" id="3.30.930.10">
    <property type="entry name" value="Bira Bifunctional Protein, Domain 2"/>
    <property type="match status" value="1"/>
</dbReference>
<dbReference type="InterPro" id="IPR003142">
    <property type="entry name" value="BPL_C"/>
</dbReference>
<dbReference type="InterPro" id="IPR013196">
    <property type="entry name" value="HTH_11"/>
</dbReference>
<keyword evidence="2 6" id="KW-0547">Nucleotide-binding</keyword>
<reference evidence="8" key="1">
    <citation type="journal article" date="2014" name="Int. J. Syst. Evol. Microbiol.">
        <title>Complete genome sequence of Corynebacterium casei LMG S-19264T (=DSM 44701T), isolated from a smear-ripened cheese.</title>
        <authorList>
            <consortium name="US DOE Joint Genome Institute (JGI-PGF)"/>
            <person name="Walter F."/>
            <person name="Albersmeier A."/>
            <person name="Kalinowski J."/>
            <person name="Ruckert C."/>
        </authorList>
    </citation>
    <scope>NUCLEOTIDE SEQUENCE</scope>
    <source>
        <strain evidence="8">KCTC 22169</strain>
    </source>
</reference>
<dbReference type="InterPro" id="IPR036390">
    <property type="entry name" value="WH_DNA-bd_sf"/>
</dbReference>
<comment type="similarity">
    <text evidence="6">Belongs to the biotin--protein ligase family.</text>
</comment>
<dbReference type="InterPro" id="IPR045864">
    <property type="entry name" value="aa-tRNA-synth_II/BPL/LPL"/>
</dbReference>
<dbReference type="HAMAP" id="MF_00978">
    <property type="entry name" value="Bifunct_BirA"/>
    <property type="match status" value="1"/>
</dbReference>
<dbReference type="Gene3D" id="2.30.30.100">
    <property type="match status" value="1"/>
</dbReference>
<evidence type="ECO:0000313" key="8">
    <source>
        <dbReference type="EMBL" id="GGX76195.1"/>
    </source>
</evidence>
<dbReference type="GO" id="GO:0005737">
    <property type="term" value="C:cytoplasm"/>
    <property type="evidence" value="ECO:0007669"/>
    <property type="project" value="TreeGrafter"/>
</dbReference>
<organism evidence="8 9">
    <name type="scientific">Saccharospirillum salsuginis</name>
    <dbReference type="NCBI Taxonomy" id="418750"/>
    <lineage>
        <taxon>Bacteria</taxon>
        <taxon>Pseudomonadati</taxon>
        <taxon>Pseudomonadota</taxon>
        <taxon>Gammaproteobacteria</taxon>
        <taxon>Oceanospirillales</taxon>
        <taxon>Saccharospirillaceae</taxon>
        <taxon>Saccharospirillum</taxon>
    </lineage>
</organism>
<protein>
    <recommendedName>
        <fullName evidence="6">Bifunctional ligase/repressor BirA</fullName>
    </recommendedName>
    <alternativeName>
        <fullName evidence="6">Biotin operon repressor</fullName>
    </alternativeName>
    <alternativeName>
        <fullName evidence="6">Biotin--[acetyl-CoA-carboxylase] ligase</fullName>
        <ecNumber evidence="6">6.3.4.15</ecNumber>
    </alternativeName>
    <alternativeName>
        <fullName evidence="6">Biotin--protein ligase</fullName>
    </alternativeName>
    <alternativeName>
        <fullName evidence="6">Biotin-[acetyl-CoA carboxylase] synthetase</fullName>
    </alternativeName>
</protein>
<keyword evidence="1 6" id="KW-0436">Ligase</keyword>
<dbReference type="PROSITE" id="PS51733">
    <property type="entry name" value="BPL_LPL_CATALYTIC"/>
    <property type="match status" value="1"/>
</dbReference>
<dbReference type="SUPFAM" id="SSF55681">
    <property type="entry name" value="Class II aaRS and biotin synthetases"/>
    <property type="match status" value="1"/>
</dbReference>
<comment type="caution">
    <text evidence="8">The sequence shown here is derived from an EMBL/GenBank/DDBJ whole genome shotgun (WGS) entry which is preliminary data.</text>
</comment>
<dbReference type="SUPFAM" id="SSF46785">
    <property type="entry name" value="Winged helix' DNA-binding domain"/>
    <property type="match status" value="1"/>
</dbReference>
<sequence>MKSLYRLLPLLSHDRYQSGQKLAETLGVTRPTISNWVAELGELGLDVYTVKGRGYRLAEPISLLERATIIDALNPELVQALSVFDIQSDVDSTNRWVLDQKPDPGRWSICAADYQHQGRGRRGRSWRSPPGSSIMVSVAVRENLSGDALYCASLIVGVAVVRAIEAVIGVCVDLKWPNDIYYRDQKLGGILCELQGNPLDQPVVVIGLGLNVNKGPAGLDRDVGCLADIHGQLVDRNRLLTEVLNHLHAVLSELQAPGGLDRLLAEWGRYDCVRDRDIRLIRGDAVETVTARGIDGQGQLLVENPDGSVRAVNGGEVSVRW</sequence>
<evidence type="ECO:0000259" key="7">
    <source>
        <dbReference type="PROSITE" id="PS51733"/>
    </source>
</evidence>
<dbReference type="EC" id="6.3.4.15" evidence="6"/>
<keyword evidence="6" id="KW-0238">DNA-binding</keyword>
<dbReference type="Pfam" id="PF03099">
    <property type="entry name" value="BPL_LplA_LipB"/>
    <property type="match status" value="1"/>
</dbReference>
<dbReference type="Pfam" id="PF02237">
    <property type="entry name" value="BPL_C"/>
    <property type="match status" value="1"/>
</dbReference>
<dbReference type="RefSeq" id="WP_189613825.1">
    <property type="nucleotide sequence ID" value="NZ_BMXR01000025.1"/>
</dbReference>
<keyword evidence="6" id="KW-0678">Repressor</keyword>
<feature type="binding site" evidence="6">
    <location>
        <begin position="119"/>
        <end position="121"/>
    </location>
    <ligand>
        <name>biotin</name>
        <dbReference type="ChEBI" id="CHEBI:57586"/>
    </ligand>
</feature>
<dbReference type="Pfam" id="PF08279">
    <property type="entry name" value="HTH_11"/>
    <property type="match status" value="1"/>
</dbReference>
<evidence type="ECO:0000313" key="9">
    <source>
        <dbReference type="Proteomes" id="UP000626148"/>
    </source>
</evidence>
<evidence type="ECO:0000256" key="2">
    <source>
        <dbReference type="ARBA" id="ARBA00022741"/>
    </source>
</evidence>
<keyword evidence="6" id="KW-0805">Transcription regulation</keyword>
<keyword evidence="3 6" id="KW-0067">ATP-binding</keyword>
<feature type="binding site" evidence="6">
    <location>
        <position position="115"/>
    </location>
    <ligand>
        <name>biotin</name>
        <dbReference type="ChEBI" id="CHEBI:57586"/>
    </ligand>
</feature>
<dbReference type="Proteomes" id="UP000626148">
    <property type="component" value="Unassembled WGS sequence"/>
</dbReference>